<evidence type="ECO:0000256" key="8">
    <source>
        <dbReference type="SAM" id="MobiDB-lite"/>
    </source>
</evidence>
<feature type="zinc finger region" description="C3H1-type" evidence="7">
    <location>
        <begin position="192"/>
        <end position="220"/>
    </location>
</feature>
<dbReference type="FunFam" id="3.30.70.330:FF:000844">
    <property type="entry name" value="Proteins containing the RNA recognition motif"/>
    <property type="match status" value="1"/>
</dbReference>
<feature type="compositionally biased region" description="Basic and acidic residues" evidence="8">
    <location>
        <begin position="586"/>
        <end position="603"/>
    </location>
</feature>
<dbReference type="InterPro" id="IPR035979">
    <property type="entry name" value="RBD_domain_sf"/>
</dbReference>
<dbReference type="GO" id="GO:0003723">
    <property type="term" value="F:RNA binding"/>
    <property type="evidence" value="ECO:0007669"/>
    <property type="project" value="UniProtKB-UniRule"/>
</dbReference>
<comment type="function">
    <text evidence="5">May be involved in the turnover of nuclear polyadenylated (pA+) RNA.</text>
</comment>
<dbReference type="Gene3D" id="4.10.1000.10">
    <property type="entry name" value="Zinc finger, CCCH-type"/>
    <property type="match status" value="1"/>
</dbReference>
<dbReference type="GO" id="GO:0005634">
    <property type="term" value="C:nucleus"/>
    <property type="evidence" value="ECO:0007669"/>
    <property type="project" value="TreeGrafter"/>
</dbReference>
<dbReference type="SMART" id="SM00356">
    <property type="entry name" value="ZnF_C3H1"/>
    <property type="match status" value="1"/>
</dbReference>
<dbReference type="AlphaFoldDB" id="A0A4U7KNL9"/>
<feature type="compositionally biased region" description="Low complexity" evidence="8">
    <location>
        <begin position="760"/>
        <end position="781"/>
    </location>
</feature>
<evidence type="ECO:0000313" key="12">
    <source>
        <dbReference type="Proteomes" id="UP000306050"/>
    </source>
</evidence>
<comment type="caution">
    <text evidence="11">The sequence shown here is derived from an EMBL/GenBank/DDBJ whole genome shotgun (WGS) entry which is preliminary data.</text>
</comment>
<feature type="region of interest" description="Disordered" evidence="8">
    <location>
        <begin position="218"/>
        <end position="361"/>
    </location>
</feature>
<dbReference type="SMART" id="SM00360">
    <property type="entry name" value="RRM"/>
    <property type="match status" value="2"/>
</dbReference>
<keyword evidence="2 7" id="KW-0863">Zinc-finger</keyword>
<name>A0A4U7KNL9_9BASI</name>
<dbReference type="InterPro" id="IPR000571">
    <property type="entry name" value="Znf_CCCH"/>
</dbReference>
<feature type="region of interest" description="Disordered" evidence="8">
    <location>
        <begin position="85"/>
        <end position="196"/>
    </location>
</feature>
<gene>
    <name evidence="11" type="ORF">EX895_004775</name>
</gene>
<feature type="compositionally biased region" description="Gly residues" evidence="8">
    <location>
        <begin position="325"/>
        <end position="351"/>
    </location>
</feature>
<dbReference type="Gene3D" id="3.30.70.330">
    <property type="match status" value="1"/>
</dbReference>
<feature type="compositionally biased region" description="Low complexity" evidence="8">
    <location>
        <begin position="100"/>
        <end position="117"/>
    </location>
</feature>
<feature type="region of interest" description="Disordered" evidence="8">
    <location>
        <begin position="565"/>
        <end position="619"/>
    </location>
</feature>
<feature type="compositionally biased region" description="Basic and acidic residues" evidence="8">
    <location>
        <begin position="187"/>
        <end position="196"/>
    </location>
</feature>
<feature type="domain" description="RRM" evidence="9">
    <location>
        <begin position="362"/>
        <end position="434"/>
    </location>
</feature>
<feature type="compositionally biased region" description="Polar residues" evidence="8">
    <location>
        <begin position="221"/>
        <end position="230"/>
    </location>
</feature>
<evidence type="ECO:0000256" key="2">
    <source>
        <dbReference type="ARBA" id="ARBA00022771"/>
    </source>
</evidence>
<evidence type="ECO:0000259" key="10">
    <source>
        <dbReference type="PROSITE" id="PS50103"/>
    </source>
</evidence>
<feature type="compositionally biased region" description="Low complexity" evidence="8">
    <location>
        <begin position="231"/>
        <end position="255"/>
    </location>
</feature>
<dbReference type="SUPFAM" id="SSF54928">
    <property type="entry name" value="RNA-binding domain, RBD"/>
    <property type="match status" value="2"/>
</dbReference>
<dbReference type="GO" id="GO:0008270">
    <property type="term" value="F:zinc ion binding"/>
    <property type="evidence" value="ECO:0007669"/>
    <property type="project" value="UniProtKB-KW"/>
</dbReference>
<evidence type="ECO:0008006" key="13">
    <source>
        <dbReference type="Google" id="ProtNLM"/>
    </source>
</evidence>
<sequence>MLFDEAHTDDLKSWLTSELGPICDADPEVLADYVLALLKHEGPEAELQTLLTEQLEDFLAAETQPFVAKTFQAIADKAYLPTSESHHHQAAAATTDPSNDAHTLASTSDTAADTSLGSRKRRADHDDDDAAAHDSTRSPPRQTRRLQDTNATPGSDDSRAGRARERDSRERATNSAASDANGSQNEGGRRDSRPKQLCRDYHNKGFCPRGAGCKFEHSADMQPSNANARNHPQQHQQPPFHMMAPGGPNGMHGPPMMFPPFGAPPQGWHPSMGPAPGMPSNNAAPGAPSSMNGDPQNLANRMGGQVPPPPQGLDAVPFANHQGGPFSGGMGPGGRGGAGSGRGRGRGGGPPGTFQSSRRSNTTLVIENVPADSLDLIKVNEYFKKFGTITNISIDKPGSKALVSYSQPSEAKTAHESPDVIFGNRFVKVYFQRLDEAAGGPAAGSSLTPRPPTSAAATPRNIFVPGKMSNVYHARPPVAGGSNPGGASGAAGAMSEERKKLLDDQRTKQAALDAQLAEQKSLIAKFGDKDLTPEDKKQTMTQLKKLGDEIKASTEAVKAAVEALQAAPREAPPSTAAAGADAGNWKAEKEKRENEQLDRELDLHSQGSSPSSTTEELKKKLESLKAEAASLGIDGAAAGPASYGFNSRGRGRGGYIPRGRGGYNAYAPRGGAAMGPNRSFRIDNRTTKLKIDDLPEGVEADKVKQHFASFGELEAFDAATATVVYKARTSAEQALRGGAEIPEVGSVKLSWIQPAPAAAPAAAAVAATGTAAATTGDTGSSAEGGGQAAATGDEEYEDDRDSSWKR</sequence>
<dbReference type="OrthoDB" id="443401at2759"/>
<dbReference type="Gene3D" id="1.20.1390.10">
    <property type="entry name" value="PWI domain"/>
    <property type="match status" value="1"/>
</dbReference>
<dbReference type="Pfam" id="PF01480">
    <property type="entry name" value="PWI"/>
    <property type="match status" value="1"/>
</dbReference>
<feature type="compositionally biased region" description="Polar residues" evidence="8">
    <location>
        <begin position="279"/>
        <end position="299"/>
    </location>
</feature>
<dbReference type="Proteomes" id="UP000306050">
    <property type="component" value="Chromosome SGRAM_5"/>
</dbReference>
<organism evidence="11 12">
    <name type="scientific">Sporisorium graminicola</name>
    <dbReference type="NCBI Taxonomy" id="280036"/>
    <lineage>
        <taxon>Eukaryota</taxon>
        <taxon>Fungi</taxon>
        <taxon>Dikarya</taxon>
        <taxon>Basidiomycota</taxon>
        <taxon>Ustilaginomycotina</taxon>
        <taxon>Ustilaginomycetes</taxon>
        <taxon>Ustilaginales</taxon>
        <taxon>Ustilaginaceae</taxon>
        <taxon>Sporisorium</taxon>
    </lineage>
</organism>
<dbReference type="KEGG" id="sgra:EX895_004775"/>
<feature type="domain" description="RRM" evidence="9">
    <location>
        <begin position="687"/>
        <end position="754"/>
    </location>
</feature>
<dbReference type="InterPro" id="IPR012677">
    <property type="entry name" value="Nucleotide-bd_a/b_plait_sf"/>
</dbReference>
<protein>
    <recommendedName>
        <fullName evidence="13">C3H1-type domain-containing protein</fullName>
    </recommendedName>
</protein>
<evidence type="ECO:0000256" key="3">
    <source>
        <dbReference type="ARBA" id="ARBA00022833"/>
    </source>
</evidence>
<evidence type="ECO:0000256" key="5">
    <source>
        <dbReference type="ARBA" id="ARBA00043866"/>
    </source>
</evidence>
<keyword evidence="12" id="KW-1185">Reference proteome</keyword>
<dbReference type="SUPFAM" id="SSF90229">
    <property type="entry name" value="CCCH zinc finger"/>
    <property type="match status" value="1"/>
</dbReference>
<dbReference type="PANTHER" id="PTHR14398">
    <property type="entry name" value="RNA RECOGNITION RRM/RNP DOMAIN"/>
    <property type="match status" value="1"/>
</dbReference>
<dbReference type="InterPro" id="IPR045137">
    <property type="entry name" value="RBM26/27"/>
</dbReference>
<evidence type="ECO:0000256" key="7">
    <source>
        <dbReference type="PROSITE-ProRule" id="PRU00723"/>
    </source>
</evidence>
<dbReference type="InterPro" id="IPR002483">
    <property type="entry name" value="PWI_dom"/>
</dbReference>
<dbReference type="PROSITE" id="PS50103">
    <property type="entry name" value="ZF_C3H1"/>
    <property type="match status" value="1"/>
</dbReference>
<evidence type="ECO:0000256" key="6">
    <source>
        <dbReference type="PROSITE-ProRule" id="PRU00176"/>
    </source>
</evidence>
<keyword evidence="4 6" id="KW-0694">RNA-binding</keyword>
<dbReference type="PROSITE" id="PS50102">
    <property type="entry name" value="RRM"/>
    <property type="match status" value="2"/>
</dbReference>
<proteinExistence type="predicted"/>
<evidence type="ECO:0000256" key="1">
    <source>
        <dbReference type="ARBA" id="ARBA00022723"/>
    </source>
</evidence>
<dbReference type="CDD" id="cd12257">
    <property type="entry name" value="RRM1_RBM26_like"/>
    <property type="match status" value="1"/>
</dbReference>
<dbReference type="InterPro" id="IPR000504">
    <property type="entry name" value="RRM_dom"/>
</dbReference>
<evidence type="ECO:0000313" key="11">
    <source>
        <dbReference type="EMBL" id="TKY85950.1"/>
    </source>
</evidence>
<evidence type="ECO:0000256" key="4">
    <source>
        <dbReference type="ARBA" id="ARBA00022884"/>
    </source>
</evidence>
<feature type="region of interest" description="Disordered" evidence="8">
    <location>
        <begin position="760"/>
        <end position="806"/>
    </location>
</feature>
<keyword evidence="1 7" id="KW-0479">Metal-binding</keyword>
<feature type="domain" description="C3H1-type" evidence="10">
    <location>
        <begin position="192"/>
        <end position="220"/>
    </location>
</feature>
<feature type="compositionally biased region" description="Polar residues" evidence="8">
    <location>
        <begin position="173"/>
        <end position="186"/>
    </location>
</feature>
<dbReference type="PANTHER" id="PTHR14398:SF0">
    <property type="entry name" value="ZINC FINGER PROTEIN SWM"/>
    <property type="match status" value="1"/>
</dbReference>
<evidence type="ECO:0000259" key="9">
    <source>
        <dbReference type="PROSITE" id="PS50102"/>
    </source>
</evidence>
<dbReference type="InterPro" id="IPR036855">
    <property type="entry name" value="Znf_CCCH_sf"/>
</dbReference>
<dbReference type="RefSeq" id="XP_029737935.1">
    <property type="nucleotide sequence ID" value="XM_029885369.1"/>
</dbReference>
<keyword evidence="3 7" id="KW-0862">Zinc</keyword>
<dbReference type="EMBL" id="SRRM01000018">
    <property type="protein sequence ID" value="TKY85950.1"/>
    <property type="molecule type" value="Genomic_DNA"/>
</dbReference>
<feature type="compositionally biased region" description="Basic and acidic residues" evidence="8">
    <location>
        <begin position="156"/>
        <end position="172"/>
    </location>
</feature>
<reference evidence="11 12" key="1">
    <citation type="submission" date="2019-05" db="EMBL/GenBank/DDBJ databases">
        <title>Sporisorium graminicola CBS 10092 draft sequencing and annotation.</title>
        <authorList>
            <person name="Solano-Gonzalez S."/>
            <person name="Caddick M.X."/>
            <person name="Darby A."/>
        </authorList>
    </citation>
    <scope>NUCLEOTIDE SEQUENCE [LARGE SCALE GENOMIC DNA]</scope>
    <source>
        <strain evidence="11 12">CBS 10092</strain>
    </source>
</reference>
<dbReference type="GeneID" id="40727670"/>
<accession>A0A4U7KNL9</accession>